<keyword evidence="2" id="KW-1185">Reference proteome</keyword>
<evidence type="ECO:0000313" key="2">
    <source>
        <dbReference type="Proteomes" id="UP000008186"/>
    </source>
</evidence>
<proteinExistence type="predicted"/>
<dbReference type="BioCyc" id="SONE211586:G1GMP-4558-MONOMER"/>
<accession>Q8E813</accession>
<protein>
    <submittedName>
        <fullName evidence="1">Uncharacterized protein</fullName>
    </submittedName>
</protein>
<organism evidence="1 2">
    <name type="scientific">Shewanella oneidensis (strain ATCC 700550 / JCM 31522 / CIP 106686 / LMG 19005 / NCIMB 14063 / MR-1)</name>
    <dbReference type="NCBI Taxonomy" id="211586"/>
    <lineage>
        <taxon>Bacteria</taxon>
        <taxon>Pseudomonadati</taxon>
        <taxon>Pseudomonadota</taxon>
        <taxon>Gammaproteobacteria</taxon>
        <taxon>Alteromonadales</taxon>
        <taxon>Shewanellaceae</taxon>
        <taxon>Shewanella</taxon>
    </lineage>
</organism>
<dbReference type="KEGG" id="son:SO_A0147"/>
<sequence length="45" mass="4698">MHILVFEVTSAMSSVTANTTENQIDFTGSVEKSLSGFLSGTGGVF</sequence>
<name>Q8E813_SHEON</name>
<dbReference type="PATRIC" id="fig|211586.12.peg.4753"/>
<evidence type="ECO:0000313" key="1">
    <source>
        <dbReference type="EMBL" id="AAN53063.1"/>
    </source>
</evidence>
<gene>
    <name evidence="1" type="ordered locus">SO_A0147</name>
</gene>
<dbReference type="HOGENOM" id="CLU_3205215_0_0_6"/>
<dbReference type="Proteomes" id="UP000008186">
    <property type="component" value="Plasmid megaplasmid"/>
</dbReference>
<keyword evidence="1" id="KW-0614">Plasmid</keyword>
<dbReference type="AlphaFoldDB" id="Q8E813"/>
<dbReference type="EMBL" id="AE014300">
    <property type="protein sequence ID" value="AAN53063.1"/>
    <property type="molecule type" value="Genomic_DNA"/>
</dbReference>
<geneLocation type="plasmid" evidence="1 2">
    <name>megaplasmid</name>
</geneLocation>
<reference evidence="1 2" key="1">
    <citation type="journal article" date="2002" name="Nat. Biotechnol.">
        <title>Genome sequence of the dissimilatory metal ion-reducing bacterium Shewanella oneidensis.</title>
        <authorList>
            <person name="Heidelberg J.F."/>
            <person name="Paulsen I.T."/>
            <person name="Nelson K.E."/>
            <person name="Gaidos E.J."/>
            <person name="Nelson W.C."/>
            <person name="Read T.D."/>
            <person name="Eisen J.A."/>
            <person name="Seshadri R."/>
            <person name="Ward N."/>
            <person name="Methe B."/>
            <person name="Clayton R.A."/>
            <person name="Meyer T."/>
            <person name="Tsapin A."/>
            <person name="Scott J."/>
            <person name="Beanan M."/>
            <person name="Brinkac L."/>
            <person name="Daugherty S."/>
            <person name="DeBoy R.T."/>
            <person name="Dodson R.J."/>
            <person name="Durkin A.S."/>
            <person name="Haft D.H."/>
            <person name="Kolonay J.F."/>
            <person name="Madupu R."/>
            <person name="Peterson J.D."/>
            <person name="Umayam L.A."/>
            <person name="White O."/>
            <person name="Wolf A.M."/>
            <person name="Vamathevan J."/>
            <person name="Weidman J."/>
            <person name="Impraim M."/>
            <person name="Lee K."/>
            <person name="Berry K."/>
            <person name="Lee C."/>
            <person name="Mueller J."/>
            <person name="Khouri H."/>
            <person name="Gill J."/>
            <person name="Utterback T.R."/>
            <person name="McDonald L.A."/>
            <person name="Feldblyum T.V."/>
            <person name="Smith H.O."/>
            <person name="Venter J.C."/>
            <person name="Nealson K.H."/>
            <person name="Fraser C.M."/>
        </authorList>
    </citation>
    <scope>NUCLEOTIDE SEQUENCE [LARGE SCALE GENOMIC DNA]</scope>
    <source>
        <strain evidence="2">ATCC 700550 / JCM 31522 / CIP 106686 / LMG 19005 / NCIMB 14063 / MR-1</strain>
    </source>
</reference>